<accession>A0ACB7CDE7</accession>
<proteinExistence type="predicted"/>
<evidence type="ECO:0000313" key="2">
    <source>
        <dbReference type="Proteomes" id="UP000768646"/>
    </source>
</evidence>
<protein>
    <submittedName>
        <fullName evidence="1">Uncharacterized protein</fullName>
    </submittedName>
</protein>
<reference evidence="1 2" key="1">
    <citation type="journal article" date="2021" name="Commun. Biol.">
        <title>Genomic insights into the host specific adaptation of the Pneumocystis genus.</title>
        <authorList>
            <person name="Cisse O.H."/>
            <person name="Ma L."/>
            <person name="Dekker J.P."/>
            <person name="Khil P.P."/>
            <person name="Youn J.-H."/>
            <person name="Brenchley J.M."/>
            <person name="Blair R."/>
            <person name="Pahar B."/>
            <person name="Chabe M."/>
            <person name="Van Rompay K.K.A."/>
            <person name="Keesler R."/>
            <person name="Sukura A."/>
            <person name="Hirsch V."/>
            <person name="Kutty G."/>
            <person name="Liu Y."/>
            <person name="Peng L."/>
            <person name="Chen J."/>
            <person name="Song J."/>
            <person name="Weissenbacher-Lang C."/>
            <person name="Xu J."/>
            <person name="Upham N.S."/>
            <person name="Stajich J.E."/>
            <person name="Cuomo C.A."/>
            <person name="Cushion M.T."/>
            <person name="Kovacs J.A."/>
        </authorList>
    </citation>
    <scope>NUCLEOTIDE SEQUENCE [LARGE SCALE GENOMIC DNA]</scope>
    <source>
        <strain evidence="1 2">RABM</strain>
    </source>
</reference>
<organism evidence="1 2">
    <name type="scientific">Pneumocystis oryctolagi</name>
    <dbReference type="NCBI Taxonomy" id="42067"/>
    <lineage>
        <taxon>Eukaryota</taxon>
        <taxon>Fungi</taxon>
        <taxon>Dikarya</taxon>
        <taxon>Ascomycota</taxon>
        <taxon>Taphrinomycotina</taxon>
        <taxon>Pneumocystomycetes</taxon>
        <taxon>Pneumocystaceae</taxon>
        <taxon>Pneumocystis</taxon>
    </lineage>
</organism>
<comment type="caution">
    <text evidence="1">The sequence shown here is derived from an EMBL/GenBank/DDBJ whole genome shotgun (WGS) entry which is preliminary data.</text>
</comment>
<sequence>MHTFSIMRCWNMRAKNKIFLYCTKRAFSITRISRMEIEIEIDGKPVMIEQGSALIQACEKAGIQIPRFCYHERLQIAGNCRMCLVEVEKAPKPVASCAMPVMPGMRVKTNSQMVHKAREGVMEFLLANHPLDCPICDQGGECDLQDQSMRYGTDRGRFHENVGKRAVEDKDLGPLIKTTMTRCIHCTRCVRFANELAGAAELGTTGRGNDMQIGTYLHTYLNSEMSGNIIDLCPVGALTSKPYAFRARPWELKRTDSIDIHDAVGSSILVNSRGLEVMRILPRLNEDVNEEWINDKTRFANDGLKVQRLEIPLIRRNDKYIPATWDQALCEISSAYKRISPIGDEFKAICGHLVDAESLVCLKDLANRLGSENFALDQPQGNEPLPHGIDIRANYLFNSTIRGIEQADFILLIGTNPRHEAAVLNSRIRKSWLRSSNIEIAMVGENPSTTYNYEYIGHNAIALRDALKENIGRKLKESKRPMIIVGSAVAEQPDAKFIYETIGKFIIENKNVFLTSEWNGYNVLQRIASRNAAYDIGFVTSSPKTAAIKPKFIYLLGADEFTAKDIPEDSFVVYQGHHGDLGAQYADVILPSCAYTEQSGTYVNIEGRTQITKAATNSPGVARENWKIIRALSEYLNVTLPLRERMCQIAPSLTRYNVIESCSMPDLGIKVQIRDHNRGSKATGHALINPITDFYQTDVISRNSKTMAKCSIHFLKKESENNTPKIQLISFRLCIHMYILSSVICLFVYFRSFDNMKIFQIFISLIFICSAFSIDLKGSIVANELLSSTELLSPSTIILLSSVNILKKTHPTSKGYFCFKNVAKGSYLLEVLSSTHMFDSLRIDVFSIEEALANGLNISKDENIHLPTLVQVHQVLHGYAWDDYGKKMQYPIQLSPIAIKSYEEKQEPLKILSLLKNPIVHIFIITAISLFIFPKLTTILDMEKLTELQESQVQRRNNLSNKT</sequence>
<dbReference type="Proteomes" id="UP000768646">
    <property type="component" value="Unassembled WGS sequence"/>
</dbReference>
<keyword evidence="2" id="KW-1185">Reference proteome</keyword>
<name>A0ACB7CDE7_9ASCO</name>
<gene>
    <name evidence="1" type="ORF">PORY_002222</name>
</gene>
<dbReference type="EMBL" id="JABTEG010000008">
    <property type="protein sequence ID" value="KAG4304512.1"/>
    <property type="molecule type" value="Genomic_DNA"/>
</dbReference>
<evidence type="ECO:0000313" key="1">
    <source>
        <dbReference type="EMBL" id="KAG4304512.1"/>
    </source>
</evidence>